<dbReference type="OrthoDB" id="9920719at2"/>
<dbReference type="Proteomes" id="UP000315369">
    <property type="component" value="Unassembled WGS sequence"/>
</dbReference>
<keyword evidence="2" id="KW-1185">Reference proteome</keyword>
<accession>A0A540WYL6</accession>
<reference evidence="1 2" key="1">
    <citation type="submission" date="2019-06" db="EMBL/GenBank/DDBJ databases">
        <authorList>
            <person name="Livingstone P."/>
            <person name="Whitworth D."/>
        </authorList>
    </citation>
    <scope>NUCLEOTIDE SEQUENCE [LARGE SCALE GENOMIC DNA]</scope>
    <source>
        <strain evidence="1 2">AM401</strain>
    </source>
</reference>
<sequence>MDGDFAHDACLRRGLLGLRFHHVPGGHHQLAEGLKVSLPVAHPPGRQLIDADARELLDRVDDAAALWDFRGCQEADHFLSGKDRLAPPRRILVALLREFLPLRREDARRLADEFLPNGIGEHHPEHAVDVEHSSGGVLRAPLVVLLGLHGPDDRQDVTRANLGEHHVLEHWEGMSQSRLVRVRRRDRSSAPFLKPPLRVFADRHRARNGVGQAALGFGAALSFLSANLLLNRVEESTCNL</sequence>
<name>A0A540WYL6_9BACT</name>
<proteinExistence type="predicted"/>
<dbReference type="AlphaFoldDB" id="A0A540WYL6"/>
<organism evidence="1 2">
    <name type="scientific">Myxococcus llanfairpwllgwyngyllgogerychwyrndrobwllllantysiliogogogochensis</name>
    <dbReference type="NCBI Taxonomy" id="2590453"/>
    <lineage>
        <taxon>Bacteria</taxon>
        <taxon>Pseudomonadati</taxon>
        <taxon>Myxococcota</taxon>
        <taxon>Myxococcia</taxon>
        <taxon>Myxococcales</taxon>
        <taxon>Cystobacterineae</taxon>
        <taxon>Myxococcaceae</taxon>
        <taxon>Myxococcus</taxon>
    </lineage>
</organism>
<comment type="caution">
    <text evidence="1">The sequence shown here is derived from an EMBL/GenBank/DDBJ whole genome shotgun (WGS) entry which is preliminary data.</text>
</comment>
<dbReference type="EMBL" id="VIFM01000080">
    <property type="protein sequence ID" value="TQF14040.1"/>
    <property type="molecule type" value="Genomic_DNA"/>
</dbReference>
<protein>
    <submittedName>
        <fullName evidence="1">Uncharacterized protein</fullName>
    </submittedName>
</protein>
<gene>
    <name evidence="1" type="ORF">FJV41_20800</name>
</gene>
<evidence type="ECO:0000313" key="2">
    <source>
        <dbReference type="Proteomes" id="UP000315369"/>
    </source>
</evidence>
<dbReference type="RefSeq" id="WP_141644259.1">
    <property type="nucleotide sequence ID" value="NZ_VIFM01000080.1"/>
</dbReference>
<evidence type="ECO:0000313" key="1">
    <source>
        <dbReference type="EMBL" id="TQF14040.1"/>
    </source>
</evidence>